<accession>A0A3N4IT46</accession>
<proteinExistence type="predicted"/>
<dbReference type="Gene3D" id="3.90.1590.10">
    <property type="entry name" value="glutathione-dependent formaldehyde- activating enzyme (gfa)"/>
    <property type="match status" value="1"/>
</dbReference>
<keyword evidence="2" id="KW-1185">Reference proteome</keyword>
<dbReference type="AlphaFoldDB" id="A0A3N4IT46"/>
<dbReference type="STRING" id="1160509.A0A3N4IT46"/>
<dbReference type="PANTHER" id="PTHR33337">
    <property type="entry name" value="GFA DOMAIN-CONTAINING PROTEIN"/>
    <property type="match status" value="1"/>
</dbReference>
<dbReference type="PANTHER" id="PTHR33337:SF40">
    <property type="entry name" value="CENP-V_GFA DOMAIN-CONTAINING PROTEIN-RELATED"/>
    <property type="match status" value="1"/>
</dbReference>
<evidence type="ECO:0000313" key="2">
    <source>
        <dbReference type="Proteomes" id="UP000275078"/>
    </source>
</evidence>
<reference evidence="1 2" key="1">
    <citation type="journal article" date="2018" name="Nat. Ecol. Evol.">
        <title>Pezizomycetes genomes reveal the molecular basis of ectomycorrhizal truffle lifestyle.</title>
        <authorList>
            <person name="Murat C."/>
            <person name="Payen T."/>
            <person name="Noel B."/>
            <person name="Kuo A."/>
            <person name="Morin E."/>
            <person name="Chen J."/>
            <person name="Kohler A."/>
            <person name="Krizsan K."/>
            <person name="Balestrini R."/>
            <person name="Da Silva C."/>
            <person name="Montanini B."/>
            <person name="Hainaut M."/>
            <person name="Levati E."/>
            <person name="Barry K.W."/>
            <person name="Belfiori B."/>
            <person name="Cichocki N."/>
            <person name="Clum A."/>
            <person name="Dockter R.B."/>
            <person name="Fauchery L."/>
            <person name="Guy J."/>
            <person name="Iotti M."/>
            <person name="Le Tacon F."/>
            <person name="Lindquist E.A."/>
            <person name="Lipzen A."/>
            <person name="Malagnac F."/>
            <person name="Mello A."/>
            <person name="Molinier V."/>
            <person name="Miyauchi S."/>
            <person name="Poulain J."/>
            <person name="Riccioni C."/>
            <person name="Rubini A."/>
            <person name="Sitrit Y."/>
            <person name="Splivallo R."/>
            <person name="Traeger S."/>
            <person name="Wang M."/>
            <person name="Zifcakova L."/>
            <person name="Wipf D."/>
            <person name="Zambonelli A."/>
            <person name="Paolocci F."/>
            <person name="Nowrousian M."/>
            <person name="Ottonello S."/>
            <person name="Baldrian P."/>
            <person name="Spatafora J.W."/>
            <person name="Henrissat B."/>
            <person name="Nagy L.G."/>
            <person name="Aury J.M."/>
            <person name="Wincker P."/>
            <person name="Grigoriev I.V."/>
            <person name="Bonfante P."/>
            <person name="Martin F.M."/>
        </authorList>
    </citation>
    <scope>NUCLEOTIDE SEQUENCE [LARGE SCALE GENOMIC DNA]</scope>
    <source>
        <strain evidence="1 2">RN42</strain>
    </source>
</reference>
<dbReference type="SUPFAM" id="SSF51316">
    <property type="entry name" value="Mss4-like"/>
    <property type="match status" value="2"/>
</dbReference>
<dbReference type="Proteomes" id="UP000275078">
    <property type="component" value="Unassembled WGS sequence"/>
</dbReference>
<organism evidence="1 2">
    <name type="scientific">Ascobolus immersus RN42</name>
    <dbReference type="NCBI Taxonomy" id="1160509"/>
    <lineage>
        <taxon>Eukaryota</taxon>
        <taxon>Fungi</taxon>
        <taxon>Dikarya</taxon>
        <taxon>Ascomycota</taxon>
        <taxon>Pezizomycotina</taxon>
        <taxon>Pezizomycetes</taxon>
        <taxon>Pezizales</taxon>
        <taxon>Ascobolaceae</taxon>
        <taxon>Ascobolus</taxon>
    </lineage>
</organism>
<gene>
    <name evidence="1" type="ORF">BJ508DRAFT_320016</name>
</gene>
<name>A0A3N4IT46_ASCIM</name>
<protein>
    <recommendedName>
        <fullName evidence="3">CENP-V/GFA domain-containing protein</fullName>
    </recommendedName>
</protein>
<dbReference type="EMBL" id="ML119645">
    <property type="protein sequence ID" value="RPA87898.1"/>
    <property type="molecule type" value="Genomic_DNA"/>
</dbReference>
<evidence type="ECO:0000313" key="1">
    <source>
        <dbReference type="EMBL" id="RPA87898.1"/>
    </source>
</evidence>
<dbReference type="InterPro" id="IPR011057">
    <property type="entry name" value="Mss4-like_sf"/>
</dbReference>
<sequence>MSTTPPPPDPTPIPGGAHCKSIRYTVQPAPYPATPSTMDPTGAPTHFPAIDVCHCNTCRSITTAVFNTWLGIPISWVSFHLRNTTPSSSSSSEDETIMEVDGQSLLDQYLVANPRHPRQPEQDVVRYPESTLTYYSTSEGVLRSHCGKCGTGIFFVATGDVEGSRREMEWKVRDMVHLLWGTMDRAHFEEERVQPKVHSWFGDAVGFVKRGVKDGEGWGELRAEW</sequence>
<dbReference type="OrthoDB" id="5422068at2759"/>
<evidence type="ECO:0008006" key="3">
    <source>
        <dbReference type="Google" id="ProtNLM"/>
    </source>
</evidence>